<accession>A0A8T0N9R7</accession>
<gene>
    <name evidence="1" type="ORF">PVAP13_9KG225533</name>
</gene>
<reference evidence="1" key="1">
    <citation type="submission" date="2020-05" db="EMBL/GenBank/DDBJ databases">
        <title>WGS assembly of Panicum virgatum.</title>
        <authorList>
            <person name="Lovell J.T."/>
            <person name="Jenkins J."/>
            <person name="Shu S."/>
            <person name="Juenger T.E."/>
            <person name="Schmutz J."/>
        </authorList>
    </citation>
    <scope>NUCLEOTIDE SEQUENCE</scope>
    <source>
        <strain evidence="1">AP13</strain>
    </source>
</reference>
<dbReference type="SUPFAM" id="SSF56219">
    <property type="entry name" value="DNase I-like"/>
    <property type="match status" value="1"/>
</dbReference>
<name>A0A8T0N9R7_PANVG</name>
<proteinExistence type="predicted"/>
<keyword evidence="2" id="KW-1185">Reference proteome</keyword>
<dbReference type="PANTHER" id="PTHR33710">
    <property type="entry name" value="BNAC02G09200D PROTEIN"/>
    <property type="match status" value="1"/>
</dbReference>
<dbReference type="AlphaFoldDB" id="A0A8T0N9R7"/>
<dbReference type="EMBL" id="CM029053">
    <property type="protein sequence ID" value="KAG2545685.1"/>
    <property type="molecule type" value="Genomic_DNA"/>
</dbReference>
<comment type="caution">
    <text evidence="1">The sequence shown here is derived from an EMBL/GenBank/DDBJ whole genome shotgun (WGS) entry which is preliminary data.</text>
</comment>
<evidence type="ECO:0000313" key="2">
    <source>
        <dbReference type="Proteomes" id="UP000823388"/>
    </source>
</evidence>
<protein>
    <recommendedName>
        <fullName evidence="3">Endonuclease/exonuclease/phosphatase domain-containing protein</fullName>
    </recommendedName>
</protein>
<dbReference type="PANTHER" id="PTHR33710:SF71">
    <property type="entry name" value="ENDONUCLEASE_EXONUCLEASE_PHOSPHATASE DOMAIN-CONTAINING PROTEIN"/>
    <property type="match status" value="1"/>
</dbReference>
<dbReference type="Proteomes" id="UP000823388">
    <property type="component" value="Chromosome 9K"/>
</dbReference>
<dbReference type="Gene3D" id="3.60.10.10">
    <property type="entry name" value="Endonuclease/exonuclease/phosphatase"/>
    <property type="match status" value="1"/>
</dbReference>
<dbReference type="InterPro" id="IPR036691">
    <property type="entry name" value="Endo/exonu/phosph_ase_sf"/>
</dbReference>
<evidence type="ECO:0008006" key="3">
    <source>
        <dbReference type="Google" id="ProtNLM"/>
    </source>
</evidence>
<sequence length="142" mass="16563">MVCNQSEKSNGMINHHWSDCFNDWINSCGLMDYKNPTRSFTWSNNQEQPIMAAIDKVFCTTDFDQHYPLASISAGSRAGSDHVPLILNLGETPKRTNNIFRFEKWWLEREDFHQIVVSCWDAPCSFSKPLDKLQYKIRKGRK</sequence>
<evidence type="ECO:0000313" key="1">
    <source>
        <dbReference type="EMBL" id="KAG2545685.1"/>
    </source>
</evidence>
<organism evidence="1 2">
    <name type="scientific">Panicum virgatum</name>
    <name type="common">Blackwell switchgrass</name>
    <dbReference type="NCBI Taxonomy" id="38727"/>
    <lineage>
        <taxon>Eukaryota</taxon>
        <taxon>Viridiplantae</taxon>
        <taxon>Streptophyta</taxon>
        <taxon>Embryophyta</taxon>
        <taxon>Tracheophyta</taxon>
        <taxon>Spermatophyta</taxon>
        <taxon>Magnoliopsida</taxon>
        <taxon>Liliopsida</taxon>
        <taxon>Poales</taxon>
        <taxon>Poaceae</taxon>
        <taxon>PACMAD clade</taxon>
        <taxon>Panicoideae</taxon>
        <taxon>Panicodae</taxon>
        <taxon>Paniceae</taxon>
        <taxon>Panicinae</taxon>
        <taxon>Panicum</taxon>
        <taxon>Panicum sect. Hiantes</taxon>
    </lineage>
</organism>